<gene>
    <name evidence="1" type="ORF">HPB47_006961</name>
</gene>
<keyword evidence="2" id="KW-1185">Reference proteome</keyword>
<name>A0AC60P9R9_IXOPE</name>
<evidence type="ECO:0000313" key="1">
    <source>
        <dbReference type="EMBL" id="KAG0415868.1"/>
    </source>
</evidence>
<sequence>MVLREDLTPESLPHQLRLYGGPLLVVVPGRAPVCLRCLRTGHIRRDCRVPRCEECRAFGHEASDCVRSYARAAASKTTNSQDRNLVMDKEEAEAAATPTARISSQDPQASGEQQHALLAMPEGQVSAVTLTAEGTVGENEPNAKNTSETTPAAKDVTDALDAGDGTAMEFATQAIKRRLSDPEQGTDQSLQQTEGPWFVVTSKRGRRAGRSRSLSLPR</sequence>
<accession>A0AC60P9R9</accession>
<dbReference type="Proteomes" id="UP000805193">
    <property type="component" value="Unassembled WGS sequence"/>
</dbReference>
<reference evidence="1 2" key="1">
    <citation type="journal article" date="2020" name="Cell">
        <title>Large-Scale Comparative Analyses of Tick Genomes Elucidate Their Genetic Diversity and Vector Capacities.</title>
        <authorList>
            <consortium name="Tick Genome and Microbiome Consortium (TIGMIC)"/>
            <person name="Jia N."/>
            <person name="Wang J."/>
            <person name="Shi W."/>
            <person name="Du L."/>
            <person name="Sun Y."/>
            <person name="Zhan W."/>
            <person name="Jiang J.F."/>
            <person name="Wang Q."/>
            <person name="Zhang B."/>
            <person name="Ji P."/>
            <person name="Bell-Sakyi L."/>
            <person name="Cui X.M."/>
            <person name="Yuan T.T."/>
            <person name="Jiang B.G."/>
            <person name="Yang W.F."/>
            <person name="Lam T.T."/>
            <person name="Chang Q.C."/>
            <person name="Ding S.J."/>
            <person name="Wang X.J."/>
            <person name="Zhu J.G."/>
            <person name="Ruan X.D."/>
            <person name="Zhao L."/>
            <person name="Wei J.T."/>
            <person name="Ye R.Z."/>
            <person name="Que T.C."/>
            <person name="Du C.H."/>
            <person name="Zhou Y.H."/>
            <person name="Cheng J.X."/>
            <person name="Dai P.F."/>
            <person name="Guo W.B."/>
            <person name="Han X.H."/>
            <person name="Huang E.J."/>
            <person name="Li L.F."/>
            <person name="Wei W."/>
            <person name="Gao Y.C."/>
            <person name="Liu J.Z."/>
            <person name="Shao H.Z."/>
            <person name="Wang X."/>
            <person name="Wang C.C."/>
            <person name="Yang T.C."/>
            <person name="Huo Q.B."/>
            <person name="Li W."/>
            <person name="Chen H.Y."/>
            <person name="Chen S.E."/>
            <person name="Zhou L.G."/>
            <person name="Ni X.B."/>
            <person name="Tian J.H."/>
            <person name="Sheng Y."/>
            <person name="Liu T."/>
            <person name="Pan Y.S."/>
            <person name="Xia L.Y."/>
            <person name="Li J."/>
            <person name="Zhao F."/>
            <person name="Cao W.C."/>
        </authorList>
    </citation>
    <scope>NUCLEOTIDE SEQUENCE [LARGE SCALE GENOMIC DNA]</scope>
    <source>
        <strain evidence="1">Iper-2018</strain>
    </source>
</reference>
<comment type="caution">
    <text evidence="1">The sequence shown here is derived from an EMBL/GenBank/DDBJ whole genome shotgun (WGS) entry which is preliminary data.</text>
</comment>
<organism evidence="1 2">
    <name type="scientific">Ixodes persulcatus</name>
    <name type="common">Taiga tick</name>
    <dbReference type="NCBI Taxonomy" id="34615"/>
    <lineage>
        <taxon>Eukaryota</taxon>
        <taxon>Metazoa</taxon>
        <taxon>Ecdysozoa</taxon>
        <taxon>Arthropoda</taxon>
        <taxon>Chelicerata</taxon>
        <taxon>Arachnida</taxon>
        <taxon>Acari</taxon>
        <taxon>Parasitiformes</taxon>
        <taxon>Ixodida</taxon>
        <taxon>Ixodoidea</taxon>
        <taxon>Ixodidae</taxon>
        <taxon>Ixodinae</taxon>
        <taxon>Ixodes</taxon>
    </lineage>
</organism>
<protein>
    <submittedName>
        <fullName evidence="1">Uncharacterized protein</fullName>
    </submittedName>
</protein>
<dbReference type="EMBL" id="JABSTQ010011017">
    <property type="protein sequence ID" value="KAG0415868.1"/>
    <property type="molecule type" value="Genomic_DNA"/>
</dbReference>
<evidence type="ECO:0000313" key="2">
    <source>
        <dbReference type="Proteomes" id="UP000805193"/>
    </source>
</evidence>
<proteinExistence type="predicted"/>